<accession>A0ABN7UFE0</accession>
<protein>
    <submittedName>
        <fullName evidence="1">35274_t:CDS:1</fullName>
    </submittedName>
</protein>
<reference evidence="1 2" key="1">
    <citation type="submission" date="2021-06" db="EMBL/GenBank/DDBJ databases">
        <authorList>
            <person name="Kallberg Y."/>
            <person name="Tangrot J."/>
            <person name="Rosling A."/>
        </authorList>
    </citation>
    <scope>NUCLEOTIDE SEQUENCE [LARGE SCALE GENOMIC DNA]</scope>
    <source>
        <strain evidence="1 2">120-4 pot B 10/14</strain>
    </source>
</reference>
<evidence type="ECO:0000313" key="2">
    <source>
        <dbReference type="Proteomes" id="UP000789901"/>
    </source>
</evidence>
<organism evidence="1 2">
    <name type="scientific">Gigaspora margarita</name>
    <dbReference type="NCBI Taxonomy" id="4874"/>
    <lineage>
        <taxon>Eukaryota</taxon>
        <taxon>Fungi</taxon>
        <taxon>Fungi incertae sedis</taxon>
        <taxon>Mucoromycota</taxon>
        <taxon>Glomeromycotina</taxon>
        <taxon>Glomeromycetes</taxon>
        <taxon>Diversisporales</taxon>
        <taxon>Gigasporaceae</taxon>
        <taxon>Gigaspora</taxon>
    </lineage>
</organism>
<proteinExistence type="predicted"/>
<dbReference type="EMBL" id="CAJVQB010002316">
    <property type="protein sequence ID" value="CAG8570221.1"/>
    <property type="molecule type" value="Genomic_DNA"/>
</dbReference>
<evidence type="ECO:0000313" key="1">
    <source>
        <dbReference type="EMBL" id="CAG8570221.1"/>
    </source>
</evidence>
<dbReference type="Proteomes" id="UP000789901">
    <property type="component" value="Unassembled WGS sequence"/>
</dbReference>
<name>A0ABN7UFE0_GIGMA</name>
<comment type="caution">
    <text evidence="1">The sequence shown here is derived from an EMBL/GenBank/DDBJ whole genome shotgun (WGS) entry which is preliminary data.</text>
</comment>
<sequence length="135" mass="16352">MNNHENNVQQDVELELEVEQPVVELEQWIEPLYIELYDFSRPVDPLFYIHNFLEDELIYAGESTIPSTSNNSLTSLNYENDLNSNSERQRHQCHHKCTYQNKQFYEMKRHWKKKHKDIAETTTSDKFRLRKFIET</sequence>
<gene>
    <name evidence="1" type="ORF">GMARGA_LOCUS5448</name>
</gene>
<keyword evidence="2" id="KW-1185">Reference proteome</keyword>